<evidence type="ECO:0000259" key="8">
    <source>
        <dbReference type="Pfam" id="PF00768"/>
    </source>
</evidence>
<dbReference type="Pfam" id="PF00768">
    <property type="entry name" value="Peptidase_S11"/>
    <property type="match status" value="1"/>
</dbReference>
<keyword evidence="5" id="KW-0573">Peptidoglycan synthesis</keyword>
<keyword evidence="10" id="KW-1185">Reference proteome</keyword>
<evidence type="ECO:0000313" key="10">
    <source>
        <dbReference type="Proteomes" id="UP001290455"/>
    </source>
</evidence>
<feature type="domain" description="Peptidase S11 D-alanyl-D-alanine carboxypeptidase A N-terminal" evidence="8">
    <location>
        <begin position="31"/>
        <end position="282"/>
    </location>
</feature>
<evidence type="ECO:0000256" key="3">
    <source>
        <dbReference type="ARBA" id="ARBA00022801"/>
    </source>
</evidence>
<comment type="similarity">
    <text evidence="1 7">Belongs to the peptidase S11 family.</text>
</comment>
<dbReference type="PANTHER" id="PTHR21581:SF11">
    <property type="entry name" value="D-ALANYL-D-ALANINE CARBOXYPEPTIDASE DACA"/>
    <property type="match status" value="1"/>
</dbReference>
<dbReference type="GO" id="GO:0016787">
    <property type="term" value="F:hydrolase activity"/>
    <property type="evidence" value="ECO:0007669"/>
    <property type="project" value="UniProtKB-KW"/>
</dbReference>
<dbReference type="PANTHER" id="PTHR21581">
    <property type="entry name" value="D-ALANYL-D-ALANINE CARBOXYPEPTIDASE"/>
    <property type="match status" value="1"/>
</dbReference>
<evidence type="ECO:0000256" key="6">
    <source>
        <dbReference type="ARBA" id="ARBA00023316"/>
    </source>
</evidence>
<keyword evidence="6" id="KW-0961">Cell wall biogenesis/degradation</keyword>
<accession>A0ABU5ITJ6</accession>
<reference evidence="9 10" key="1">
    <citation type="submission" date="2023-11" db="EMBL/GenBank/DDBJ databases">
        <title>Bacillus jintuensis, isolated from a mudflat on the Beibu Gulf coast.</title>
        <authorList>
            <person name="Li M."/>
        </authorList>
    </citation>
    <scope>NUCLEOTIDE SEQUENCE [LARGE SCALE GENOMIC DNA]</scope>
    <source>
        <strain evidence="9 10">31A1R</strain>
    </source>
</reference>
<dbReference type="InterPro" id="IPR012338">
    <property type="entry name" value="Beta-lactam/transpept-like"/>
</dbReference>
<evidence type="ECO:0000256" key="5">
    <source>
        <dbReference type="ARBA" id="ARBA00022984"/>
    </source>
</evidence>
<name>A0ABU5ITJ6_9BACI</name>
<protein>
    <submittedName>
        <fullName evidence="9">Serine hydrolase</fullName>
    </submittedName>
</protein>
<dbReference type="RefSeq" id="WP_322444770.1">
    <property type="nucleotide sequence ID" value="NZ_JAXOFX010000001.1"/>
</dbReference>
<proteinExistence type="inferred from homology"/>
<sequence length="304" mass="33962">MKKIFVAATILVLLGMNNVSDKLLSVVNLKTQLHINGEAAVVLNADNGELIYEKNADQALSPSSMTKMMSSYLILEAIKDQQLDWNDLVPISSYAEMISQDLSLSNVPLKKGNPYTVRELFEAMLIYSANGATIALAEKLTGTEEEFINHMNKKANELELETYKFINCTGLNNRDLKGMHPKGTDKDDENVMSAKSTGLLALHLVKDYPEILEVTQIPRLIFQAGTNHSIEMENWNWMLTGQKYEYPGMDGLKTGSTEDGGYSFASTAVKNGERLITVVMKTSSRDERFIETRKLLDYGFNVLN</sequence>
<dbReference type="InterPro" id="IPR001967">
    <property type="entry name" value="Peptidase_S11_N"/>
</dbReference>
<evidence type="ECO:0000256" key="4">
    <source>
        <dbReference type="ARBA" id="ARBA00022960"/>
    </source>
</evidence>
<dbReference type="InterPro" id="IPR018044">
    <property type="entry name" value="Peptidase_S11"/>
</dbReference>
<dbReference type="SUPFAM" id="SSF56601">
    <property type="entry name" value="beta-lactamase/transpeptidase-like"/>
    <property type="match status" value="1"/>
</dbReference>
<gene>
    <name evidence="9" type="ORF">SM124_01785</name>
</gene>
<evidence type="ECO:0000256" key="7">
    <source>
        <dbReference type="RuleBase" id="RU004016"/>
    </source>
</evidence>
<evidence type="ECO:0000256" key="1">
    <source>
        <dbReference type="ARBA" id="ARBA00007164"/>
    </source>
</evidence>
<organism evidence="9 10">
    <name type="scientific">Robertmurraya mangrovi</name>
    <dbReference type="NCBI Taxonomy" id="3098077"/>
    <lineage>
        <taxon>Bacteria</taxon>
        <taxon>Bacillati</taxon>
        <taxon>Bacillota</taxon>
        <taxon>Bacilli</taxon>
        <taxon>Bacillales</taxon>
        <taxon>Bacillaceae</taxon>
        <taxon>Robertmurraya</taxon>
    </lineage>
</organism>
<keyword evidence="4" id="KW-0133">Cell shape</keyword>
<comment type="caution">
    <text evidence="9">The sequence shown here is derived from an EMBL/GenBank/DDBJ whole genome shotgun (WGS) entry which is preliminary data.</text>
</comment>
<dbReference type="EMBL" id="JAXOFX010000001">
    <property type="protein sequence ID" value="MDZ5470469.1"/>
    <property type="molecule type" value="Genomic_DNA"/>
</dbReference>
<evidence type="ECO:0000256" key="2">
    <source>
        <dbReference type="ARBA" id="ARBA00022729"/>
    </source>
</evidence>
<evidence type="ECO:0000313" key="9">
    <source>
        <dbReference type="EMBL" id="MDZ5470469.1"/>
    </source>
</evidence>
<keyword evidence="3 9" id="KW-0378">Hydrolase</keyword>
<dbReference type="Gene3D" id="3.40.710.10">
    <property type="entry name" value="DD-peptidase/beta-lactamase superfamily"/>
    <property type="match status" value="1"/>
</dbReference>
<keyword evidence="2" id="KW-0732">Signal</keyword>
<dbReference type="Proteomes" id="UP001290455">
    <property type="component" value="Unassembled WGS sequence"/>
</dbReference>
<dbReference type="PRINTS" id="PR00725">
    <property type="entry name" value="DADACBPTASE1"/>
</dbReference>